<proteinExistence type="predicted"/>
<gene>
    <name evidence="1" type="ORF">HNP38_001320</name>
</gene>
<evidence type="ECO:0000313" key="1">
    <source>
        <dbReference type="EMBL" id="MBB4806048.1"/>
    </source>
</evidence>
<comment type="caution">
    <text evidence="1">The sequence shown here is derived from an EMBL/GenBank/DDBJ whole genome shotgun (WGS) entry which is preliminary data.</text>
</comment>
<protein>
    <submittedName>
        <fullName evidence="1">Uncharacterized protein</fullName>
    </submittedName>
</protein>
<sequence length="31" mass="3804">MNTKNELLDVFQVDELEKRYEMNIWDCVQPC</sequence>
<name>A0A840KDH9_9FLAO</name>
<dbReference type="AlphaFoldDB" id="A0A840KDH9"/>
<evidence type="ECO:0000313" key="2">
    <source>
        <dbReference type="Proteomes" id="UP000592180"/>
    </source>
</evidence>
<organism evidence="1 2">
    <name type="scientific">Chryseobacterium defluvii</name>
    <dbReference type="NCBI Taxonomy" id="160396"/>
    <lineage>
        <taxon>Bacteria</taxon>
        <taxon>Pseudomonadati</taxon>
        <taxon>Bacteroidota</taxon>
        <taxon>Flavobacteriia</taxon>
        <taxon>Flavobacteriales</taxon>
        <taxon>Weeksellaceae</taxon>
        <taxon>Chryseobacterium group</taxon>
        <taxon>Chryseobacterium</taxon>
    </lineage>
</organism>
<keyword evidence="2" id="KW-1185">Reference proteome</keyword>
<dbReference type="Proteomes" id="UP000592180">
    <property type="component" value="Unassembled WGS sequence"/>
</dbReference>
<reference evidence="1 2" key="1">
    <citation type="submission" date="2020-08" db="EMBL/GenBank/DDBJ databases">
        <title>Functional genomics of gut bacteria from endangered species of beetles.</title>
        <authorList>
            <person name="Carlos-Shanley C."/>
        </authorList>
    </citation>
    <scope>NUCLEOTIDE SEQUENCE [LARGE SCALE GENOMIC DNA]</scope>
    <source>
        <strain evidence="1 2">S00151</strain>
    </source>
</reference>
<accession>A0A840KDH9</accession>
<dbReference type="EMBL" id="JACHLE010000001">
    <property type="protein sequence ID" value="MBB4806048.1"/>
    <property type="molecule type" value="Genomic_DNA"/>
</dbReference>